<evidence type="ECO:0000313" key="1">
    <source>
        <dbReference type="EMBL" id="PNV75845.1"/>
    </source>
</evidence>
<dbReference type="EMBL" id="MCRM02000005">
    <property type="protein sequence ID" value="PNV75845.1"/>
    <property type="molecule type" value="Genomic_DNA"/>
</dbReference>
<gene>
    <name evidence="1" type="ORF">BES34_006295</name>
</gene>
<evidence type="ECO:0000313" key="2">
    <source>
        <dbReference type="Proteomes" id="UP000094669"/>
    </source>
</evidence>
<comment type="caution">
    <text evidence="1">The sequence shown here is derived from an EMBL/GenBank/DDBJ whole genome shotgun (WGS) entry which is preliminary data.</text>
</comment>
<protein>
    <submittedName>
        <fullName evidence="1">Uncharacterized protein</fullName>
    </submittedName>
</protein>
<accession>A0ABX4YKS0</accession>
<sequence length="104" mass="11172">MVLVVKARSVLNKGRYAAGIGGVTPPYIEVQGIVDEEGVPSAPGVFGKKTKSSDEVAIKFGFALYELVKLPVGGRVGVEQRVEERVKFPQTEYCVPPMTAGMFV</sequence>
<dbReference type="Proteomes" id="UP000094669">
    <property type="component" value="Unassembled WGS sequence"/>
</dbReference>
<proteinExistence type="predicted"/>
<organism evidence="1 2">
    <name type="scientific">Leptospira inadai serovar Lyme</name>
    <dbReference type="NCBI Taxonomy" id="293084"/>
    <lineage>
        <taxon>Bacteria</taxon>
        <taxon>Pseudomonadati</taxon>
        <taxon>Spirochaetota</taxon>
        <taxon>Spirochaetia</taxon>
        <taxon>Leptospirales</taxon>
        <taxon>Leptospiraceae</taxon>
        <taxon>Leptospira</taxon>
    </lineage>
</organism>
<keyword evidence="2" id="KW-1185">Reference proteome</keyword>
<reference evidence="1" key="1">
    <citation type="submission" date="2018-01" db="EMBL/GenBank/DDBJ databases">
        <title>Genomic characterization of Leptospira inadai serogroup Lyme isolated from captured rat in Brazil and comparative analysis with human reference strain.</title>
        <authorList>
            <person name="Moreno L.Z."/>
            <person name="Loureiro A.P."/>
            <person name="Miraglia F."/>
            <person name="Kremer F.S."/>
            <person name="Eslabao M.R."/>
            <person name="Dellagostin O.A."/>
            <person name="Lilenbaum W."/>
            <person name="Moreno A.M."/>
        </authorList>
    </citation>
    <scope>NUCLEOTIDE SEQUENCE [LARGE SCALE GENOMIC DNA]</scope>
    <source>
        <strain evidence="1">M34/99</strain>
    </source>
</reference>
<name>A0ABX4YKS0_9LEPT</name>